<dbReference type="PANTHER" id="PTHR38097">
    <property type="match status" value="1"/>
</dbReference>
<keyword evidence="8" id="KW-1185">Reference proteome</keyword>
<feature type="compositionally biased region" description="Low complexity" evidence="5">
    <location>
        <begin position="200"/>
        <end position="216"/>
    </location>
</feature>
<evidence type="ECO:0000256" key="1">
    <source>
        <dbReference type="ARBA" id="ARBA00004453"/>
    </source>
</evidence>
<evidence type="ECO:0000256" key="3">
    <source>
        <dbReference type="ARBA" id="ARBA00022490"/>
    </source>
</evidence>
<comment type="subcellular location">
    <subcellularLocation>
        <location evidence="1">Cytoplasm</location>
        <location evidence="1">Nucleoid</location>
    </subcellularLocation>
</comment>
<evidence type="ECO:0000256" key="2">
    <source>
        <dbReference type="ARBA" id="ARBA00010610"/>
    </source>
</evidence>
<evidence type="ECO:0000256" key="4">
    <source>
        <dbReference type="ARBA" id="ARBA00023125"/>
    </source>
</evidence>
<organism evidence="7 8">
    <name type="scientific">Roseateles violae</name>
    <dbReference type="NCBI Taxonomy" id="3058042"/>
    <lineage>
        <taxon>Bacteria</taxon>
        <taxon>Pseudomonadati</taxon>
        <taxon>Pseudomonadota</taxon>
        <taxon>Betaproteobacteria</taxon>
        <taxon>Burkholderiales</taxon>
        <taxon>Sphaerotilaceae</taxon>
        <taxon>Roseateles</taxon>
    </lineage>
</organism>
<evidence type="ECO:0000259" key="6">
    <source>
        <dbReference type="SMART" id="SM00528"/>
    </source>
</evidence>
<evidence type="ECO:0000313" key="7">
    <source>
        <dbReference type="EMBL" id="MDN3923217.1"/>
    </source>
</evidence>
<dbReference type="PANTHER" id="PTHR38097:SF2">
    <property type="entry name" value="DNA-BINDING PROTEIN STPA"/>
    <property type="match status" value="1"/>
</dbReference>
<feature type="compositionally biased region" description="Basic residues" evidence="5">
    <location>
        <begin position="125"/>
        <end position="147"/>
    </location>
</feature>
<comment type="similarity">
    <text evidence="2">Belongs to the histone-like protein H-NS family.</text>
</comment>
<feature type="region of interest" description="Disordered" evidence="5">
    <location>
        <begin position="182"/>
        <end position="216"/>
    </location>
</feature>
<dbReference type="Pfam" id="PF00816">
    <property type="entry name" value="Histone_HNS"/>
    <property type="match status" value="1"/>
</dbReference>
<dbReference type="SUPFAM" id="SSF81273">
    <property type="entry name" value="H-NS histone-like proteins"/>
    <property type="match status" value="1"/>
</dbReference>
<comment type="caution">
    <text evidence="7">The sequence shown here is derived from an EMBL/GenBank/DDBJ whole genome shotgun (WGS) entry which is preliminary data.</text>
</comment>
<gene>
    <name evidence="7" type="ORF">QWJ38_23265</name>
</gene>
<feature type="compositionally biased region" description="Basic residues" evidence="5">
    <location>
        <begin position="186"/>
        <end position="198"/>
    </location>
</feature>
<evidence type="ECO:0000256" key="5">
    <source>
        <dbReference type="SAM" id="MobiDB-lite"/>
    </source>
</evidence>
<feature type="region of interest" description="Disordered" evidence="5">
    <location>
        <begin position="116"/>
        <end position="152"/>
    </location>
</feature>
<dbReference type="Gene3D" id="4.10.430.10">
    <property type="entry name" value="Histone-like protein H-NS, C-terminal domain"/>
    <property type="match status" value="1"/>
</dbReference>
<dbReference type="InterPro" id="IPR027444">
    <property type="entry name" value="H-NS_C_dom"/>
</dbReference>
<feature type="region of interest" description="Disordered" evidence="5">
    <location>
        <begin position="56"/>
        <end position="86"/>
    </location>
</feature>
<keyword evidence="3" id="KW-0963">Cytoplasm</keyword>
<reference evidence="7 8" key="1">
    <citation type="submission" date="2023-06" db="EMBL/GenBank/DDBJ databases">
        <title>Pelomonas sp. PFR6 16S ribosomal RNA gene Genome sequencing and assembly.</title>
        <authorList>
            <person name="Woo H."/>
        </authorList>
    </citation>
    <scope>NUCLEOTIDE SEQUENCE [LARGE SCALE GENOMIC DNA]</scope>
    <source>
        <strain evidence="7 8">PFR6</strain>
    </source>
</reference>
<dbReference type="InterPro" id="IPR037150">
    <property type="entry name" value="H-NS_C_dom_sf"/>
</dbReference>
<accession>A0ABT8E070</accession>
<feature type="domain" description="DNA-binding protein H-NS-like C-terminal" evidence="6">
    <location>
        <begin position="65"/>
        <end position="110"/>
    </location>
</feature>
<dbReference type="SMART" id="SM00528">
    <property type="entry name" value="HNS"/>
    <property type="match status" value="1"/>
</dbReference>
<protein>
    <submittedName>
        <fullName evidence="7">H-NS family nucleoid-associated regulatory protein</fullName>
    </submittedName>
</protein>
<dbReference type="Proteomes" id="UP001228044">
    <property type="component" value="Unassembled WGS sequence"/>
</dbReference>
<name>A0ABT8E070_9BURK</name>
<evidence type="ECO:0000313" key="8">
    <source>
        <dbReference type="Proteomes" id="UP001228044"/>
    </source>
</evidence>
<dbReference type="RefSeq" id="WP_290361527.1">
    <property type="nucleotide sequence ID" value="NZ_JAUHHC010000008.1"/>
</dbReference>
<dbReference type="EMBL" id="JAUHHC010000008">
    <property type="protein sequence ID" value="MDN3923217.1"/>
    <property type="molecule type" value="Genomic_DNA"/>
</dbReference>
<proteinExistence type="inferred from homology"/>
<keyword evidence="4" id="KW-0238">DNA-binding</keyword>
<sequence length="216" mass="22519">MAKSLSRIMIQIEKLQKEAAQIQSVVIARIRKEIAQFGLTAEHLFGTIGGDIVGGGRRTRAKATKPKTAPGAKSPKFADNQGNTWGGMGKRPQWIRDALAAGRSLDEFLLVKKKATAEEKSTSKPSRKTAAAKKAVPKKVGAKKAGAKKTSAAKVAARPGAAVTGKAPATKRALAAKVVKAVGKAPSKKKIPAKKRVKTAAEPASAASIKAESPQV</sequence>